<dbReference type="Gene3D" id="3.30.70.270">
    <property type="match status" value="1"/>
</dbReference>
<dbReference type="SMART" id="SM00052">
    <property type="entry name" value="EAL"/>
    <property type="match status" value="1"/>
</dbReference>
<dbReference type="InterPro" id="IPR035919">
    <property type="entry name" value="EAL_sf"/>
</dbReference>
<keyword evidence="4" id="KW-0548">Nucleotidyltransferase</keyword>
<organism evidence="4 5">
    <name type="scientific">Aquibium pacificus</name>
    <dbReference type="NCBI Taxonomy" id="3153579"/>
    <lineage>
        <taxon>Bacteria</taxon>
        <taxon>Pseudomonadati</taxon>
        <taxon>Pseudomonadota</taxon>
        <taxon>Alphaproteobacteria</taxon>
        <taxon>Hyphomicrobiales</taxon>
        <taxon>Phyllobacteriaceae</taxon>
        <taxon>Aquibium</taxon>
    </lineage>
</organism>
<dbReference type="Pfam" id="PF00563">
    <property type="entry name" value="EAL"/>
    <property type="match status" value="1"/>
</dbReference>
<sequence length="509" mass="55749">MQPVKNPNRSPIFRLITIASAGLGSLIIGLWAFEFGLGENLRDMPPEMIGGIIAALCALAAGGTALSFFAGVDESASFVFQETQVDKLSGFHSRTAMIGKIAEAAIGTIRTGEPVYMIDVDIDRFKQINDAIGYSQGDQLIRAFSRRLKKSLPDGVVLGRIGAGEFAILVPEGKVVDRIDRMIDRLIDEMTKPYRLPTHQQTVNLSAGLVALPKDGNDPVMLLRRSNLALQNARASGIGGWAVFSSDMGQVAEHRQWIESELHAAFQRGDFDLHYQPQVDLLKGRIVGYEALLRWNHPERGAISPMEFVPIAEETGMIGPIGEWVLHKACEDARVLPENCFVAVNISPVQFMTKDFVRYVRSVLEKTGLDASRLELEVTETAMMQDKERAAAILRELSELGISVAVDDFGTGYSNLSYLMDFTFQKLKIDKSFVSRIEKDNGGAVVSTIVGLSRALGVHTIAEGVETEDQATLLRAAGCDVFQGYLYGKPAPLVIRDGEAIEVRRVAVH</sequence>
<dbReference type="InterPro" id="IPR000160">
    <property type="entry name" value="GGDEF_dom"/>
</dbReference>
<proteinExistence type="predicted"/>
<dbReference type="NCBIfam" id="TIGR00254">
    <property type="entry name" value="GGDEF"/>
    <property type="match status" value="1"/>
</dbReference>
<dbReference type="InterPro" id="IPR050706">
    <property type="entry name" value="Cyclic-di-GMP_PDE-like"/>
</dbReference>
<dbReference type="EC" id="2.7.7.65" evidence="4"/>
<dbReference type="SMART" id="SM00267">
    <property type="entry name" value="GGDEF"/>
    <property type="match status" value="1"/>
</dbReference>
<reference evidence="4 5" key="1">
    <citation type="submission" date="2024-05" db="EMBL/GenBank/DDBJ databases">
        <authorList>
            <person name="Jiang F."/>
        </authorList>
    </citation>
    <scope>NUCLEOTIDE SEQUENCE [LARGE SCALE GENOMIC DNA]</scope>
    <source>
        <strain evidence="4 5">LZ166</strain>
    </source>
</reference>
<keyword evidence="4" id="KW-0808">Transferase</keyword>
<accession>A0ABV3SGL7</accession>
<keyword evidence="1" id="KW-1133">Transmembrane helix</keyword>
<dbReference type="SUPFAM" id="SSF141868">
    <property type="entry name" value="EAL domain-like"/>
    <property type="match status" value="1"/>
</dbReference>
<keyword evidence="5" id="KW-1185">Reference proteome</keyword>
<keyword evidence="1" id="KW-0812">Transmembrane</keyword>
<dbReference type="PROSITE" id="PS50887">
    <property type="entry name" value="GGDEF"/>
    <property type="match status" value="1"/>
</dbReference>
<dbReference type="RefSeq" id="WP_367953356.1">
    <property type="nucleotide sequence ID" value="NZ_JBDPGJ010000002.1"/>
</dbReference>
<dbReference type="Proteomes" id="UP001556692">
    <property type="component" value="Unassembled WGS sequence"/>
</dbReference>
<dbReference type="InterPro" id="IPR043128">
    <property type="entry name" value="Rev_trsase/Diguanyl_cyclase"/>
</dbReference>
<dbReference type="Gene3D" id="3.20.20.450">
    <property type="entry name" value="EAL domain"/>
    <property type="match status" value="1"/>
</dbReference>
<evidence type="ECO:0000256" key="1">
    <source>
        <dbReference type="SAM" id="Phobius"/>
    </source>
</evidence>
<keyword evidence="4" id="KW-0378">Hydrolase</keyword>
<dbReference type="InterPro" id="IPR001633">
    <property type="entry name" value="EAL_dom"/>
</dbReference>
<feature type="transmembrane region" description="Helical" evidence="1">
    <location>
        <begin position="48"/>
        <end position="72"/>
    </location>
</feature>
<dbReference type="GO" id="GO:0071111">
    <property type="term" value="F:cyclic-guanylate-specific phosphodiesterase activity"/>
    <property type="evidence" value="ECO:0007669"/>
    <property type="project" value="UniProtKB-EC"/>
</dbReference>
<evidence type="ECO:0000313" key="4">
    <source>
        <dbReference type="EMBL" id="MEX0405460.1"/>
    </source>
</evidence>
<feature type="domain" description="GGDEF" evidence="3">
    <location>
        <begin position="113"/>
        <end position="246"/>
    </location>
</feature>
<dbReference type="EMBL" id="JBDPGJ010000002">
    <property type="protein sequence ID" value="MEX0405460.1"/>
    <property type="molecule type" value="Genomic_DNA"/>
</dbReference>
<dbReference type="PANTHER" id="PTHR33121">
    <property type="entry name" value="CYCLIC DI-GMP PHOSPHODIESTERASE PDEF"/>
    <property type="match status" value="1"/>
</dbReference>
<name>A0ABV3SGL7_9HYPH</name>
<evidence type="ECO:0000313" key="5">
    <source>
        <dbReference type="Proteomes" id="UP001556692"/>
    </source>
</evidence>
<dbReference type="PROSITE" id="PS50883">
    <property type="entry name" value="EAL"/>
    <property type="match status" value="1"/>
</dbReference>
<dbReference type="CDD" id="cd01949">
    <property type="entry name" value="GGDEF"/>
    <property type="match status" value="1"/>
</dbReference>
<protein>
    <submittedName>
        <fullName evidence="4">Bifunctional diguanylate cyclase/phosphodiesterase</fullName>
        <ecNumber evidence="4">2.7.7.65</ecNumber>
        <ecNumber evidence="4">3.1.4.52</ecNumber>
    </submittedName>
</protein>
<dbReference type="Pfam" id="PF00990">
    <property type="entry name" value="GGDEF"/>
    <property type="match status" value="1"/>
</dbReference>
<evidence type="ECO:0000259" key="2">
    <source>
        <dbReference type="PROSITE" id="PS50883"/>
    </source>
</evidence>
<dbReference type="InterPro" id="IPR029787">
    <property type="entry name" value="Nucleotide_cyclase"/>
</dbReference>
<dbReference type="PANTHER" id="PTHR33121:SF70">
    <property type="entry name" value="SIGNALING PROTEIN YKOW"/>
    <property type="match status" value="1"/>
</dbReference>
<dbReference type="SUPFAM" id="SSF55073">
    <property type="entry name" value="Nucleotide cyclase"/>
    <property type="match status" value="1"/>
</dbReference>
<evidence type="ECO:0000259" key="3">
    <source>
        <dbReference type="PROSITE" id="PS50887"/>
    </source>
</evidence>
<dbReference type="EC" id="3.1.4.52" evidence="4"/>
<feature type="domain" description="EAL" evidence="2">
    <location>
        <begin position="255"/>
        <end position="504"/>
    </location>
</feature>
<gene>
    <name evidence="4" type="ORF">ABGN05_07310</name>
</gene>
<dbReference type="CDD" id="cd01948">
    <property type="entry name" value="EAL"/>
    <property type="match status" value="1"/>
</dbReference>
<comment type="caution">
    <text evidence="4">The sequence shown here is derived from an EMBL/GenBank/DDBJ whole genome shotgun (WGS) entry which is preliminary data.</text>
</comment>
<dbReference type="GO" id="GO:0052621">
    <property type="term" value="F:diguanylate cyclase activity"/>
    <property type="evidence" value="ECO:0007669"/>
    <property type="project" value="UniProtKB-EC"/>
</dbReference>
<feature type="transmembrane region" description="Helical" evidence="1">
    <location>
        <begin position="12"/>
        <end position="33"/>
    </location>
</feature>
<keyword evidence="1" id="KW-0472">Membrane</keyword>